<dbReference type="Pfam" id="PF13643">
    <property type="entry name" value="DUF4145"/>
    <property type="match status" value="1"/>
</dbReference>
<sequence length="350" mass="40396">METSKENTLRNRVIIETNHGERSFFLVEGDLLLDDGNLMVVNSYENEYGETTGDFVDLLNIHFDVDFIKEKPVFFLENGGYISLVETLTNKGLDKRMILILHSKLEEGKAINRSIYESLIKGLFSALTSLELTGYKFESVSFPVLLRKGLNGIYNEAAEVLIKYAVEWLKKSIHTNTIRYYVFHHDEVELWNKAIEYSLGRSIVYAKENEINILRYYILGLIYSFPKEESVYHDTLIPLQNALNRDQISPEIVAAFSRKLAESLCELITNHYDVSFDTNISTLKKNGNIDPIFIQCLYQIKAFGNTSIHRSRPNFGTDKIIAEDLKILLFILKKLLIKYEEILVLNRVLE</sequence>
<feature type="domain" description="DUF4145" evidence="1">
    <location>
        <begin position="248"/>
        <end position="329"/>
    </location>
</feature>
<name>A0ABS3N7T3_9BACI</name>
<keyword evidence="3" id="KW-1185">Reference proteome</keyword>
<gene>
    <name evidence="2" type="ORF">I7822_22250</name>
</gene>
<dbReference type="RefSeq" id="WP_207981270.1">
    <property type="nucleotide sequence ID" value="NZ_JAGDEL010000022.1"/>
</dbReference>
<evidence type="ECO:0000313" key="3">
    <source>
        <dbReference type="Proteomes" id="UP000663981"/>
    </source>
</evidence>
<evidence type="ECO:0000313" key="2">
    <source>
        <dbReference type="EMBL" id="MBO1514350.1"/>
    </source>
</evidence>
<organism evidence="2 3">
    <name type="scientific">Metabacillus bambusae</name>
    <dbReference type="NCBI Taxonomy" id="2795218"/>
    <lineage>
        <taxon>Bacteria</taxon>
        <taxon>Bacillati</taxon>
        <taxon>Bacillota</taxon>
        <taxon>Bacilli</taxon>
        <taxon>Bacillales</taxon>
        <taxon>Bacillaceae</taxon>
        <taxon>Metabacillus</taxon>
    </lineage>
</organism>
<reference evidence="2 3" key="1">
    <citation type="submission" date="2021-03" db="EMBL/GenBank/DDBJ databases">
        <title>Whole genome sequence of Metabacillus bambusae BG109.</title>
        <authorList>
            <person name="Jeong J.W."/>
        </authorList>
    </citation>
    <scope>NUCLEOTIDE SEQUENCE [LARGE SCALE GENOMIC DNA]</scope>
    <source>
        <strain evidence="2 3">BG109</strain>
    </source>
</reference>
<proteinExistence type="predicted"/>
<dbReference type="EMBL" id="JAGDEL010000022">
    <property type="protein sequence ID" value="MBO1514350.1"/>
    <property type="molecule type" value="Genomic_DNA"/>
</dbReference>
<comment type="caution">
    <text evidence="2">The sequence shown here is derived from an EMBL/GenBank/DDBJ whole genome shotgun (WGS) entry which is preliminary data.</text>
</comment>
<protein>
    <submittedName>
        <fullName evidence="2">DUF4145 domain-containing protein</fullName>
    </submittedName>
</protein>
<dbReference type="InterPro" id="IPR025285">
    <property type="entry name" value="DUF4145"/>
</dbReference>
<evidence type="ECO:0000259" key="1">
    <source>
        <dbReference type="Pfam" id="PF13643"/>
    </source>
</evidence>
<accession>A0ABS3N7T3</accession>
<dbReference type="Proteomes" id="UP000663981">
    <property type="component" value="Unassembled WGS sequence"/>
</dbReference>